<reference evidence="1 2" key="1">
    <citation type="journal article" date="2014" name="Agronomy (Basel)">
        <title>A Draft Genome Sequence for Ensete ventricosum, the Drought-Tolerant Tree Against Hunger.</title>
        <authorList>
            <person name="Harrison J."/>
            <person name="Moore K.A."/>
            <person name="Paszkiewicz K."/>
            <person name="Jones T."/>
            <person name="Grant M."/>
            <person name="Ambacheew D."/>
            <person name="Muzemil S."/>
            <person name="Studholme D.J."/>
        </authorList>
    </citation>
    <scope>NUCLEOTIDE SEQUENCE [LARGE SCALE GENOMIC DNA]</scope>
</reference>
<sequence>MALWISAHLATEAGPSTPSSSSSGSLPTRFSGRPFFSTVSLESLIRDTRIHCSTAKPMPITAARGISTSVKAAPSFAIFPFPDDDNEHQRWEAEAARPRAI</sequence>
<comment type="caution">
    <text evidence="1">The sequence shown here is derived from an EMBL/GenBank/DDBJ whole genome shotgun (WGS) entry which is preliminary data.</text>
</comment>
<proteinExistence type="predicted"/>
<accession>A0A427AE18</accession>
<gene>
    <name evidence="1" type="ORF">B296_00014135</name>
</gene>
<dbReference type="AlphaFoldDB" id="A0A427AE18"/>
<name>A0A427AE18_ENSVE</name>
<protein>
    <submittedName>
        <fullName evidence="1">Uncharacterized protein</fullName>
    </submittedName>
</protein>
<evidence type="ECO:0000313" key="2">
    <source>
        <dbReference type="Proteomes" id="UP000287651"/>
    </source>
</evidence>
<dbReference type="Proteomes" id="UP000287651">
    <property type="component" value="Unassembled WGS sequence"/>
</dbReference>
<dbReference type="EMBL" id="AMZH03002771">
    <property type="protein sequence ID" value="RRT74450.1"/>
    <property type="molecule type" value="Genomic_DNA"/>
</dbReference>
<evidence type="ECO:0000313" key="1">
    <source>
        <dbReference type="EMBL" id="RRT74450.1"/>
    </source>
</evidence>
<organism evidence="1 2">
    <name type="scientific">Ensete ventricosum</name>
    <name type="common">Abyssinian banana</name>
    <name type="synonym">Musa ensete</name>
    <dbReference type="NCBI Taxonomy" id="4639"/>
    <lineage>
        <taxon>Eukaryota</taxon>
        <taxon>Viridiplantae</taxon>
        <taxon>Streptophyta</taxon>
        <taxon>Embryophyta</taxon>
        <taxon>Tracheophyta</taxon>
        <taxon>Spermatophyta</taxon>
        <taxon>Magnoliopsida</taxon>
        <taxon>Liliopsida</taxon>
        <taxon>Zingiberales</taxon>
        <taxon>Musaceae</taxon>
        <taxon>Ensete</taxon>
    </lineage>
</organism>